<evidence type="ECO:0000313" key="5">
    <source>
        <dbReference type="EMBL" id="MFC3207706.1"/>
    </source>
</evidence>
<organism evidence="5 6">
    <name type="scientific">Aquamicrobium soli</name>
    <dbReference type="NCBI Taxonomy" id="1811518"/>
    <lineage>
        <taxon>Bacteria</taxon>
        <taxon>Pseudomonadati</taxon>
        <taxon>Pseudomonadota</taxon>
        <taxon>Alphaproteobacteria</taxon>
        <taxon>Hyphomicrobiales</taxon>
        <taxon>Phyllobacteriaceae</taxon>
        <taxon>Aquamicrobium</taxon>
    </lineage>
</organism>
<comment type="caution">
    <text evidence="5">The sequence shown here is derived from an EMBL/GenBank/DDBJ whole genome shotgun (WGS) entry which is preliminary data.</text>
</comment>
<comment type="similarity">
    <text evidence="1">Belongs to the DprA/Smf family.</text>
</comment>
<dbReference type="InterPro" id="IPR003488">
    <property type="entry name" value="DprA"/>
</dbReference>
<dbReference type="EMBL" id="JBHRTK010000015">
    <property type="protein sequence ID" value="MFC3207706.1"/>
    <property type="molecule type" value="Genomic_DNA"/>
</dbReference>
<feature type="domain" description="Smf/DprA SLOG" evidence="3">
    <location>
        <begin position="83"/>
        <end position="287"/>
    </location>
</feature>
<accession>A0ABV7KD41</accession>
<sequence length="374" mass="39138">MKARAAPRLSDRQRLAWLRLIRTQNVGPASFRDLINRFGSAETALEMLPELMLSGGLNRLVRIPSVDEAEAEMEAAGQAGARFVGIGEPGYPPLLKTIDHPPPLLAIKGEAAVFDLPAAAIVGARNASLAGIKMARTLAAELGREGYAIISGLARGIDTAAHQGSLSTGTIGVLAGGLDRPYPPENTGLIEEICDHGGAVITEMPFGWQPRAQDFPRRNRLVAAGALGLVVVEAAKRSGSLISARLAGEMGRLVFAVPGSPLDPRAGGTNGLIKDGATLVTEAADVSGALAPLAGRPPSLPDRFEEPPDFSATPPPGEEDRARVVEALGTTPVAPDEIIRHTGLHPAQVFMVLLELDLAGRLERHAGGHVSLVF</sequence>
<dbReference type="InterPro" id="IPR057666">
    <property type="entry name" value="DrpA_SLOG"/>
</dbReference>
<dbReference type="InterPro" id="IPR041614">
    <property type="entry name" value="DprA_WH"/>
</dbReference>
<dbReference type="Pfam" id="PF21102">
    <property type="entry name" value="DprA_N"/>
    <property type="match status" value="1"/>
</dbReference>
<protein>
    <submittedName>
        <fullName evidence="5">DNA-processing protein DprA</fullName>
    </submittedName>
</protein>
<keyword evidence="6" id="KW-1185">Reference proteome</keyword>
<dbReference type="Pfam" id="PF17782">
    <property type="entry name" value="WHD_DprA"/>
    <property type="match status" value="1"/>
</dbReference>
<dbReference type="PANTHER" id="PTHR43022:SF1">
    <property type="entry name" value="PROTEIN SMF"/>
    <property type="match status" value="1"/>
</dbReference>
<evidence type="ECO:0000256" key="2">
    <source>
        <dbReference type="SAM" id="MobiDB-lite"/>
    </source>
</evidence>
<dbReference type="Gene3D" id="1.10.10.10">
    <property type="entry name" value="Winged helix-like DNA-binding domain superfamily/Winged helix DNA-binding domain"/>
    <property type="match status" value="1"/>
</dbReference>
<evidence type="ECO:0000313" key="6">
    <source>
        <dbReference type="Proteomes" id="UP001595583"/>
    </source>
</evidence>
<dbReference type="SUPFAM" id="SSF102405">
    <property type="entry name" value="MCP/YpsA-like"/>
    <property type="match status" value="1"/>
</dbReference>
<dbReference type="Gene3D" id="3.40.50.450">
    <property type="match status" value="1"/>
</dbReference>
<evidence type="ECO:0000256" key="1">
    <source>
        <dbReference type="ARBA" id="ARBA00006525"/>
    </source>
</evidence>
<proteinExistence type="inferred from homology"/>
<dbReference type="Pfam" id="PF02481">
    <property type="entry name" value="DNA_processg_A"/>
    <property type="match status" value="1"/>
</dbReference>
<name>A0ABV7KD41_9HYPH</name>
<dbReference type="InterPro" id="IPR036388">
    <property type="entry name" value="WH-like_DNA-bd_sf"/>
</dbReference>
<dbReference type="NCBIfam" id="TIGR00732">
    <property type="entry name" value="dprA"/>
    <property type="match status" value="1"/>
</dbReference>
<feature type="domain" description="DprA winged helix" evidence="4">
    <location>
        <begin position="311"/>
        <end position="368"/>
    </location>
</feature>
<gene>
    <name evidence="5" type="primary">dprA</name>
    <name evidence="5" type="ORF">ACFOHJ_15880</name>
</gene>
<evidence type="ECO:0000259" key="3">
    <source>
        <dbReference type="Pfam" id="PF02481"/>
    </source>
</evidence>
<dbReference type="RefSeq" id="WP_378222105.1">
    <property type="nucleotide sequence ID" value="NZ_JBHRTK010000015.1"/>
</dbReference>
<reference evidence="6" key="1">
    <citation type="journal article" date="2019" name="Int. J. Syst. Evol. Microbiol.">
        <title>The Global Catalogue of Microorganisms (GCM) 10K type strain sequencing project: providing services to taxonomists for standard genome sequencing and annotation.</title>
        <authorList>
            <consortium name="The Broad Institute Genomics Platform"/>
            <consortium name="The Broad Institute Genome Sequencing Center for Infectious Disease"/>
            <person name="Wu L."/>
            <person name="Ma J."/>
        </authorList>
    </citation>
    <scope>NUCLEOTIDE SEQUENCE [LARGE SCALE GENOMIC DNA]</scope>
    <source>
        <strain evidence="6">KCTC 52165</strain>
    </source>
</reference>
<dbReference type="PANTHER" id="PTHR43022">
    <property type="entry name" value="PROTEIN SMF"/>
    <property type="match status" value="1"/>
</dbReference>
<feature type="region of interest" description="Disordered" evidence="2">
    <location>
        <begin position="295"/>
        <end position="318"/>
    </location>
</feature>
<dbReference type="Proteomes" id="UP001595583">
    <property type="component" value="Unassembled WGS sequence"/>
</dbReference>
<evidence type="ECO:0000259" key="4">
    <source>
        <dbReference type="Pfam" id="PF17782"/>
    </source>
</evidence>